<dbReference type="GO" id="GO:0005524">
    <property type="term" value="F:ATP binding"/>
    <property type="evidence" value="ECO:0007669"/>
    <property type="project" value="InterPro"/>
</dbReference>
<dbReference type="GO" id="GO:0016020">
    <property type="term" value="C:membrane"/>
    <property type="evidence" value="ECO:0007669"/>
    <property type="project" value="UniProtKB-SubCell"/>
</dbReference>
<dbReference type="PANTHER" id="PTHR48006">
    <property type="entry name" value="LEUCINE-RICH REPEAT-CONTAINING PROTEIN DDB_G0281931-RELATED"/>
    <property type="match status" value="1"/>
</dbReference>
<dbReference type="GO" id="GO:0004672">
    <property type="term" value="F:protein kinase activity"/>
    <property type="evidence" value="ECO:0007669"/>
    <property type="project" value="InterPro"/>
</dbReference>
<reference evidence="3 4" key="1">
    <citation type="submission" date="2024-01" db="EMBL/GenBank/DDBJ databases">
        <title>The genomes of 5 underutilized Papilionoideae crops provide insights into root nodulation and disease resistance.</title>
        <authorList>
            <person name="Yuan L."/>
        </authorList>
    </citation>
    <scope>NUCLEOTIDE SEQUENCE [LARGE SCALE GENOMIC DNA]</scope>
    <source>
        <strain evidence="3">LY-2023</strain>
        <tissue evidence="3">Leaf</tissue>
    </source>
</reference>
<feature type="domain" description="Protein kinase" evidence="2">
    <location>
        <begin position="13"/>
        <end position="263"/>
    </location>
</feature>
<evidence type="ECO:0000313" key="3">
    <source>
        <dbReference type="EMBL" id="KAK7319551.1"/>
    </source>
</evidence>
<comment type="caution">
    <text evidence="3">The sequence shown here is derived from an EMBL/GenBank/DDBJ whole genome shotgun (WGS) entry which is preliminary data.</text>
</comment>
<dbReference type="Gene3D" id="1.10.510.10">
    <property type="entry name" value="Transferase(Phosphotransferase) domain 1"/>
    <property type="match status" value="2"/>
</dbReference>
<evidence type="ECO:0000313" key="4">
    <source>
        <dbReference type="Proteomes" id="UP001359559"/>
    </source>
</evidence>
<dbReference type="Proteomes" id="UP001359559">
    <property type="component" value="Unassembled WGS sequence"/>
</dbReference>
<dbReference type="PANTHER" id="PTHR48006:SF88">
    <property type="entry name" value="LRR RECEPTOR-LIKE KINASE FAMILY PROTEIN"/>
    <property type="match status" value="1"/>
</dbReference>
<dbReference type="InterPro" id="IPR011009">
    <property type="entry name" value="Kinase-like_dom_sf"/>
</dbReference>
<dbReference type="InterPro" id="IPR000719">
    <property type="entry name" value="Prot_kinase_dom"/>
</dbReference>
<dbReference type="InterPro" id="IPR001245">
    <property type="entry name" value="Ser-Thr/Tyr_kinase_cat_dom"/>
</dbReference>
<protein>
    <recommendedName>
        <fullName evidence="2">Protein kinase domain-containing protein</fullName>
    </recommendedName>
</protein>
<gene>
    <name evidence="3" type="ORF">RJT34_04273</name>
</gene>
<dbReference type="AlphaFoldDB" id="A0AAN9Q227"/>
<evidence type="ECO:0000259" key="2">
    <source>
        <dbReference type="PROSITE" id="PS50011"/>
    </source>
</evidence>
<organism evidence="3 4">
    <name type="scientific">Clitoria ternatea</name>
    <name type="common">Butterfly pea</name>
    <dbReference type="NCBI Taxonomy" id="43366"/>
    <lineage>
        <taxon>Eukaryota</taxon>
        <taxon>Viridiplantae</taxon>
        <taxon>Streptophyta</taxon>
        <taxon>Embryophyta</taxon>
        <taxon>Tracheophyta</taxon>
        <taxon>Spermatophyta</taxon>
        <taxon>Magnoliopsida</taxon>
        <taxon>eudicotyledons</taxon>
        <taxon>Gunneridae</taxon>
        <taxon>Pentapetalae</taxon>
        <taxon>rosids</taxon>
        <taxon>fabids</taxon>
        <taxon>Fabales</taxon>
        <taxon>Fabaceae</taxon>
        <taxon>Papilionoideae</taxon>
        <taxon>50 kb inversion clade</taxon>
        <taxon>NPAAA clade</taxon>
        <taxon>indigoferoid/millettioid clade</taxon>
        <taxon>Phaseoleae</taxon>
        <taxon>Clitoria</taxon>
    </lineage>
</organism>
<comment type="subcellular location">
    <subcellularLocation>
        <location evidence="1">Membrane</location>
        <topology evidence="1">Single-pass type I membrane protein</topology>
    </subcellularLocation>
</comment>
<name>A0AAN9Q227_CLITE</name>
<sequence length="299" mass="34192">MSFIKLCEATNYFNFDNAIGVGMTGIMYKATLPNGLFLAVKRLYYSPDLDNHFETEIKILGRYNHRNIVPLLGFCIEEKGKDRILVYQYMSRGKLSDWLSDCDATSTKLGWPLVTRIALGVARGLCCLHHSLHMVHLSISSECILLEENFEPRISNFGGAVFLNIHDKGTDKGFEKDVYDFGILIFELIEGKKFDQIIQSFRNINNNHGSAGFFSAIHESLIERKYEDEVSALFRTAVDCVHPFPHQRPTMLEVYRKLSNVWEGDELRQQSLTPDQLPELFSATISRDEIVEVTLQIQN</sequence>
<dbReference type="Gene3D" id="3.30.200.20">
    <property type="entry name" value="Phosphorylase Kinase, domain 1"/>
    <property type="match status" value="1"/>
</dbReference>
<proteinExistence type="predicted"/>
<evidence type="ECO:0000256" key="1">
    <source>
        <dbReference type="ARBA" id="ARBA00004479"/>
    </source>
</evidence>
<dbReference type="InterPro" id="IPR051824">
    <property type="entry name" value="LRR_Rcpt-Like_S/T_Kinase"/>
</dbReference>
<dbReference type="Pfam" id="PF07714">
    <property type="entry name" value="PK_Tyr_Ser-Thr"/>
    <property type="match status" value="1"/>
</dbReference>
<keyword evidence="4" id="KW-1185">Reference proteome</keyword>
<accession>A0AAN9Q227</accession>
<dbReference type="PROSITE" id="PS50011">
    <property type="entry name" value="PROTEIN_KINASE_DOM"/>
    <property type="match status" value="1"/>
</dbReference>
<dbReference type="SUPFAM" id="SSF56112">
    <property type="entry name" value="Protein kinase-like (PK-like)"/>
    <property type="match status" value="1"/>
</dbReference>
<dbReference type="EMBL" id="JAYKXN010000001">
    <property type="protein sequence ID" value="KAK7319551.1"/>
    <property type="molecule type" value="Genomic_DNA"/>
</dbReference>